<dbReference type="HOGENOM" id="CLU_008535_0_0_1"/>
<dbReference type="InterPro" id="IPR036264">
    <property type="entry name" value="Bact_exopeptidase_dim_dom"/>
</dbReference>
<comment type="similarity">
    <text evidence="1">Belongs to the peptidase M20A family.</text>
</comment>
<dbReference type="InterPro" id="IPR011650">
    <property type="entry name" value="Peptidase_M20_dimer"/>
</dbReference>
<evidence type="ECO:0000256" key="4">
    <source>
        <dbReference type="ARBA" id="ARBA00022801"/>
    </source>
</evidence>
<dbReference type="GO" id="GO:0036374">
    <property type="term" value="F:glutathione hydrolase activity"/>
    <property type="evidence" value="ECO:0007669"/>
    <property type="project" value="EnsemblFungi"/>
</dbReference>
<dbReference type="InterPro" id="IPR002933">
    <property type="entry name" value="Peptidase_M20"/>
</dbReference>
<dbReference type="GO" id="GO:0006508">
    <property type="term" value="P:proteolysis"/>
    <property type="evidence" value="ECO:0007669"/>
    <property type="project" value="UniProtKB-KW"/>
</dbReference>
<dbReference type="GeneID" id="4851129"/>
<evidence type="ECO:0000256" key="1">
    <source>
        <dbReference type="ARBA" id="ARBA00006247"/>
    </source>
</evidence>
<keyword evidence="5" id="KW-0853">WD repeat</keyword>
<dbReference type="PIRSF" id="PIRSF037237">
    <property type="entry name" value="Peptidase_WD_repeats_DUG2"/>
    <property type="match status" value="1"/>
</dbReference>
<dbReference type="PROSITE" id="PS50082">
    <property type="entry name" value="WD_REPEATS_2"/>
    <property type="match status" value="2"/>
</dbReference>
<comment type="caution">
    <text evidence="7">The sequence shown here is derived from an EMBL/GenBank/DDBJ whole genome shotgun (WGS) entry which is preliminary data.</text>
</comment>
<dbReference type="GO" id="GO:0046872">
    <property type="term" value="F:metal ion binding"/>
    <property type="evidence" value="ECO:0007669"/>
    <property type="project" value="UniProtKB-KW"/>
</dbReference>
<evidence type="ECO:0000313" key="7">
    <source>
        <dbReference type="EMBL" id="EAZ63401.2"/>
    </source>
</evidence>
<dbReference type="Pfam" id="PF07687">
    <property type="entry name" value="M20_dimer"/>
    <property type="match status" value="1"/>
</dbReference>
<dbReference type="Pfam" id="PF01546">
    <property type="entry name" value="Peptidase_M20"/>
    <property type="match status" value="1"/>
</dbReference>
<dbReference type="Proteomes" id="UP000002258">
    <property type="component" value="Chromosome 1"/>
</dbReference>
<dbReference type="FunCoup" id="A3GFT0">
    <property type="interactions" value="94"/>
</dbReference>
<dbReference type="PANTHER" id="PTHR43270:SF8">
    <property type="entry name" value="DI- AND TRIPEPTIDASE DUG2-RELATED"/>
    <property type="match status" value="1"/>
</dbReference>
<sequence>MSHPYNRAIIHEGEYVSIPARLPLPISSTDSFLVRSPSSNTPVRLNSPNLTVADLSINDSALLHKWTHTHSILCVVPAPQKKLIFCGTQDSKILVYDMINYSLKYEVNCGQQNHASSVLTLTISADENHLFSAGSDSLVKVYDLSEIKPVSERDSDDTVEGESPIRCTHIIFSSVDIGDIFSIAWCDSLSTIFIGAQNASILWCHLSLTSTGHGSNTSNVERLPHLRYDKFFDSKGPGGSMNTLQSKHQLFRKYSSTSHSSHSSPKLVEVKNEDIIRFAHNGYVYCMDVFRCRLSDGRMSDKDFSFHYADDFENILVSCGGDGLVKIWGINSTESGLKITSVESLENEESVLSMSIQDFYLYVGLSDSTINVWDLMTSQLIRSFHFTSENDGNSSYDEVLSLGIYNDCIFKASNLGGLVKFTLKSYPTKSLSLDEAARYANVNQTTLDKHSTVIISDGAVPYQHESKLGAVLSVKIFKDISGCTYLLSGGNKALCLWDINNVGLKHNDPSGLVTDDSVPDSTEQCRLSNDELLKSLNKFISFKTISKFPTLYLEDSRHCAQFLCNLLIDLGSKQTKLLPVADGNPIVYSTFTRNSKTATGKPTRVLWYAHYDVVDATNHEAADWETDPFLLTARDGNLYARGVSDNKGPILASIYAVADLFSREELSCDVVFIIEGEEECGSIGFQKVINESKSLIGDIDWVMLSNSYWLDDETPCLNYGLRGVINAAVTIKSDKPDRHSGVDGGVSKEPTMDLVQIVGQLVDPITNEIKLDGFYDDVLPLTEREVRLYQDIEQAATIKNMNNQDLKTLMAKWRNPSLTIHKIQVSGPNNNTVIPQVAKATISIRIVPNQDLEKVKQSLIDRLTKAFGALQSENRISINVFHEAEPWLGDPSNLVYSILFNKIKSNWGHEPLFIREGGSIPSIRFLEKCFNAPAAQIPCGQASDNAHLKDEKLRILNLYKMRSILTDTFLELGQDRQ</sequence>
<dbReference type="Gene3D" id="2.130.10.10">
    <property type="entry name" value="YVTN repeat-like/Quinoprotein amine dehydrogenase"/>
    <property type="match status" value="2"/>
</dbReference>
<feature type="domain" description="Peptidase M20 dimerisation" evidence="6">
    <location>
        <begin position="719"/>
        <end position="866"/>
    </location>
</feature>
<dbReference type="SUPFAM" id="SSF55031">
    <property type="entry name" value="Bacterial exopeptidase dimerisation domain"/>
    <property type="match status" value="1"/>
</dbReference>
<dbReference type="AlphaFoldDB" id="A3GFT0"/>
<dbReference type="InterPro" id="IPR017149">
    <property type="entry name" value="GSH_degradosome_Dug2"/>
</dbReference>
<dbReference type="OMA" id="HATVCVD"/>
<dbReference type="GO" id="GO:0034399">
    <property type="term" value="C:nuclear periphery"/>
    <property type="evidence" value="ECO:0007669"/>
    <property type="project" value="EnsemblFungi"/>
</dbReference>
<dbReference type="InterPro" id="IPR001680">
    <property type="entry name" value="WD40_rpt"/>
</dbReference>
<keyword evidence="3" id="KW-0479">Metal-binding</keyword>
<evidence type="ECO:0000256" key="3">
    <source>
        <dbReference type="ARBA" id="ARBA00022723"/>
    </source>
</evidence>
<reference evidence="7 8" key="1">
    <citation type="journal article" date="2007" name="Nat. Biotechnol.">
        <title>Genome sequence of the lignocellulose-bioconverting and xylose-fermenting yeast Pichia stipitis.</title>
        <authorList>
            <person name="Jeffries T.W."/>
            <person name="Grigoriev I.V."/>
            <person name="Grimwood J."/>
            <person name="Laplaza J.M."/>
            <person name="Aerts A."/>
            <person name="Salamov A."/>
            <person name="Schmutz J."/>
            <person name="Lindquist E."/>
            <person name="Dehal P."/>
            <person name="Shapiro H."/>
            <person name="Jin Y.S."/>
            <person name="Passoth V."/>
            <person name="Richardson P.M."/>
        </authorList>
    </citation>
    <scope>NUCLEOTIDE SEQUENCE [LARGE SCALE GENOMIC DNA]</scope>
    <source>
        <strain evidence="8">ATCC 58785 / CBS 6054 / NBRC 10063 / NRRL Y-11545</strain>
    </source>
</reference>
<dbReference type="SUPFAM" id="SSF53187">
    <property type="entry name" value="Zn-dependent exopeptidases"/>
    <property type="match status" value="1"/>
</dbReference>
<evidence type="ECO:0000256" key="5">
    <source>
        <dbReference type="PROSITE-ProRule" id="PRU00221"/>
    </source>
</evidence>
<dbReference type="SUPFAM" id="SSF50978">
    <property type="entry name" value="WD40 repeat-like"/>
    <property type="match status" value="1"/>
</dbReference>
<protein>
    <submittedName>
        <fullName evidence="7">Metalloexopeptidase</fullName>
    </submittedName>
</protein>
<dbReference type="Gene3D" id="3.40.630.10">
    <property type="entry name" value="Zn peptidases"/>
    <property type="match status" value="1"/>
</dbReference>
<dbReference type="SMART" id="SM00320">
    <property type="entry name" value="WD40"/>
    <property type="match status" value="6"/>
</dbReference>
<dbReference type="GO" id="GO:0061672">
    <property type="term" value="C:glutathione hydrolase complex"/>
    <property type="evidence" value="ECO:0007669"/>
    <property type="project" value="EnsemblFungi"/>
</dbReference>
<feature type="repeat" description="WD" evidence="5">
    <location>
        <begin position="360"/>
        <end position="383"/>
    </location>
</feature>
<dbReference type="EMBL" id="AAVQ01000001">
    <property type="protein sequence ID" value="EAZ63401.2"/>
    <property type="molecule type" value="Genomic_DNA"/>
</dbReference>
<evidence type="ECO:0000313" key="8">
    <source>
        <dbReference type="Proteomes" id="UP000002258"/>
    </source>
</evidence>
<dbReference type="RefSeq" id="XP_001387424.2">
    <property type="nucleotide sequence ID" value="XM_001387387.1"/>
</dbReference>
<dbReference type="InterPro" id="IPR015943">
    <property type="entry name" value="WD40/YVTN_repeat-like_dom_sf"/>
</dbReference>
<dbReference type="InterPro" id="IPR036322">
    <property type="entry name" value="WD40_repeat_dom_sf"/>
</dbReference>
<dbReference type="eggNOG" id="KOG2276">
    <property type="taxonomic scope" value="Eukaryota"/>
</dbReference>
<dbReference type="PROSITE" id="PS50294">
    <property type="entry name" value="WD_REPEATS_REGION"/>
    <property type="match status" value="1"/>
</dbReference>
<dbReference type="GO" id="GO:0006751">
    <property type="term" value="P:glutathione catabolic process"/>
    <property type="evidence" value="ECO:0007669"/>
    <property type="project" value="EnsemblFungi"/>
</dbReference>
<dbReference type="OrthoDB" id="7832001at2759"/>
<organism evidence="7 8">
    <name type="scientific">Scheffersomyces stipitis (strain ATCC 58785 / CBS 6054 / NBRC 10063 / NRRL Y-11545)</name>
    <name type="common">Yeast</name>
    <name type="synonym">Pichia stipitis</name>
    <dbReference type="NCBI Taxonomy" id="322104"/>
    <lineage>
        <taxon>Eukaryota</taxon>
        <taxon>Fungi</taxon>
        <taxon>Dikarya</taxon>
        <taxon>Ascomycota</taxon>
        <taxon>Saccharomycotina</taxon>
        <taxon>Pichiomycetes</taxon>
        <taxon>Debaryomycetaceae</taxon>
        <taxon>Scheffersomyces</taxon>
    </lineage>
</organism>
<dbReference type="PANTHER" id="PTHR43270">
    <property type="entry name" value="BETA-ALA-HIS DIPEPTIDASE"/>
    <property type="match status" value="1"/>
</dbReference>
<accession>A3GFT0</accession>
<keyword evidence="4" id="KW-0378">Hydrolase</keyword>
<keyword evidence="8" id="KW-1185">Reference proteome</keyword>
<dbReference type="Pfam" id="PF00400">
    <property type="entry name" value="WD40"/>
    <property type="match status" value="2"/>
</dbReference>
<proteinExistence type="inferred from homology"/>
<keyword evidence="2" id="KW-0645">Protease</keyword>
<name>A3GFT0_PICST</name>
<gene>
    <name evidence="7" type="primary">MXP1</name>
    <name evidence="7" type="ORF">PICST_66365</name>
</gene>
<dbReference type="KEGG" id="pic:PICST_66365"/>
<feature type="repeat" description="WD" evidence="5">
    <location>
        <begin position="111"/>
        <end position="152"/>
    </location>
</feature>
<evidence type="ECO:0000259" key="6">
    <source>
        <dbReference type="Pfam" id="PF07687"/>
    </source>
</evidence>
<dbReference type="InterPro" id="IPR051458">
    <property type="entry name" value="Cyt/Met_Dipeptidase"/>
</dbReference>
<dbReference type="GO" id="GO:0005737">
    <property type="term" value="C:cytoplasm"/>
    <property type="evidence" value="ECO:0007669"/>
    <property type="project" value="EnsemblFungi"/>
</dbReference>
<evidence type="ECO:0000256" key="2">
    <source>
        <dbReference type="ARBA" id="ARBA00022670"/>
    </source>
</evidence>
<dbReference type="GO" id="GO:0042802">
    <property type="term" value="F:identical protein binding"/>
    <property type="evidence" value="ECO:0007669"/>
    <property type="project" value="EnsemblFungi"/>
</dbReference>
<dbReference type="STRING" id="322104.A3GFT0"/>
<dbReference type="Gene3D" id="3.30.70.360">
    <property type="match status" value="1"/>
</dbReference>
<dbReference type="InParanoid" id="A3GFT0"/>